<gene>
    <name evidence="4" type="ORF">LCGC14_2544870</name>
</gene>
<feature type="domain" description="Band 7" evidence="3">
    <location>
        <begin position="31"/>
        <end position="216"/>
    </location>
</feature>
<comment type="caution">
    <text evidence="4">The sequence shown here is derived from an EMBL/GenBank/DDBJ whole genome shotgun (WGS) entry which is preliminary data.</text>
</comment>
<feature type="transmembrane region" description="Helical" evidence="2">
    <location>
        <begin position="6"/>
        <end position="25"/>
    </location>
</feature>
<accession>A0A0F9APK4</accession>
<reference evidence="4" key="1">
    <citation type="journal article" date="2015" name="Nature">
        <title>Complex archaea that bridge the gap between prokaryotes and eukaryotes.</title>
        <authorList>
            <person name="Spang A."/>
            <person name="Saw J.H."/>
            <person name="Jorgensen S.L."/>
            <person name="Zaremba-Niedzwiedzka K."/>
            <person name="Martijn J."/>
            <person name="Lind A.E."/>
            <person name="van Eijk R."/>
            <person name="Schleper C."/>
            <person name="Guy L."/>
            <person name="Ettema T.J."/>
        </authorList>
    </citation>
    <scope>NUCLEOTIDE SEQUENCE</scope>
</reference>
<dbReference type="SUPFAM" id="SSF117892">
    <property type="entry name" value="Band 7/SPFH domain"/>
    <property type="match status" value="1"/>
</dbReference>
<feature type="region of interest" description="Disordered" evidence="1">
    <location>
        <begin position="364"/>
        <end position="426"/>
    </location>
</feature>
<keyword evidence="2" id="KW-1133">Transmembrane helix</keyword>
<dbReference type="Pfam" id="PF01145">
    <property type="entry name" value="Band_7"/>
    <property type="match status" value="1"/>
</dbReference>
<dbReference type="EMBL" id="LAZR01041613">
    <property type="protein sequence ID" value="KKL11534.1"/>
    <property type="molecule type" value="Genomic_DNA"/>
</dbReference>
<dbReference type="AlphaFoldDB" id="A0A0F9APK4"/>
<feature type="compositionally biased region" description="Basic and acidic residues" evidence="1">
    <location>
        <begin position="365"/>
        <end position="390"/>
    </location>
</feature>
<dbReference type="InterPro" id="IPR001107">
    <property type="entry name" value="Band_7"/>
</dbReference>
<keyword evidence="2" id="KW-0812">Transmembrane</keyword>
<dbReference type="Gene3D" id="3.30.479.30">
    <property type="entry name" value="Band 7 domain"/>
    <property type="match status" value="1"/>
</dbReference>
<evidence type="ECO:0000259" key="3">
    <source>
        <dbReference type="Pfam" id="PF01145"/>
    </source>
</evidence>
<feature type="non-terminal residue" evidence="4">
    <location>
        <position position="426"/>
    </location>
</feature>
<evidence type="ECO:0000256" key="2">
    <source>
        <dbReference type="SAM" id="Phobius"/>
    </source>
</evidence>
<evidence type="ECO:0000256" key="1">
    <source>
        <dbReference type="SAM" id="MobiDB-lite"/>
    </source>
</evidence>
<sequence>MVKIVAKYLLPLSILAGIIFIMLGIRFATIKVRVDQVGVKTVIWGLQRGVVQKDYGPGWHRYIRRTETWDLFDSTVQTFNMTREARTPEGKIENRELPIRTADDYNVTVEIIIKYQIKKGRAYKIAQEIGPGDRYKRFLESEVRDVARNVLGKMTEKNLYNPDEKRRRAEEAKQLLQSKVESRHIYVIDWLILDMRFDPQLERKIKNVKLAELDELLNIAREKAVNQTGITQTVDATTEALAEKIRSNREGQMVSLRAEMVTTVTAILADANKFKIEKTAEGNLYKEERRAAGELLIARAKAEGERLRRGAMTGLGGDLIVALEAVRNINLADVIVSTQYIDLLDIDKMVEKLGGGKREKRLKAREKDGVKLRDKSGREDFFSRPRKMPEGLDVPDELETEFKKAKPHVPDELEKEFKEAKPEVSE</sequence>
<keyword evidence="2" id="KW-0472">Membrane</keyword>
<protein>
    <recommendedName>
        <fullName evidence="3">Band 7 domain-containing protein</fullName>
    </recommendedName>
</protein>
<evidence type="ECO:0000313" key="4">
    <source>
        <dbReference type="EMBL" id="KKL11534.1"/>
    </source>
</evidence>
<organism evidence="4">
    <name type="scientific">marine sediment metagenome</name>
    <dbReference type="NCBI Taxonomy" id="412755"/>
    <lineage>
        <taxon>unclassified sequences</taxon>
        <taxon>metagenomes</taxon>
        <taxon>ecological metagenomes</taxon>
    </lineage>
</organism>
<proteinExistence type="predicted"/>
<feature type="compositionally biased region" description="Basic and acidic residues" evidence="1">
    <location>
        <begin position="400"/>
        <end position="426"/>
    </location>
</feature>
<name>A0A0F9APK4_9ZZZZ</name>
<dbReference type="InterPro" id="IPR036013">
    <property type="entry name" value="Band_7/SPFH_dom_sf"/>
</dbReference>